<keyword evidence="9" id="KW-0333">Golgi apparatus</keyword>
<evidence type="ECO:0000256" key="3">
    <source>
        <dbReference type="ARBA" id="ARBA00008025"/>
    </source>
</evidence>
<evidence type="ECO:0000256" key="5">
    <source>
        <dbReference type="ARBA" id="ARBA00022692"/>
    </source>
</evidence>
<gene>
    <name evidence="16" type="ORF">CBRE1094_LOCUS31281</name>
</gene>
<feature type="domain" description="Longin" evidence="14">
    <location>
        <begin position="6"/>
        <end position="118"/>
    </location>
</feature>
<evidence type="ECO:0000256" key="11">
    <source>
        <dbReference type="ARBA" id="ARBA00023136"/>
    </source>
</evidence>
<keyword evidence="8 13" id="KW-1133">Transmembrane helix</keyword>
<reference evidence="16" key="1">
    <citation type="submission" date="2021-01" db="EMBL/GenBank/DDBJ databases">
        <authorList>
            <person name="Corre E."/>
            <person name="Pelletier E."/>
            <person name="Niang G."/>
            <person name="Scheremetjew M."/>
            <person name="Finn R."/>
            <person name="Kale V."/>
            <person name="Holt S."/>
            <person name="Cochrane G."/>
            <person name="Meng A."/>
            <person name="Brown T."/>
            <person name="Cohen L."/>
        </authorList>
    </citation>
    <scope>NUCLEOTIDE SEQUENCE</scope>
    <source>
        <strain evidence="16">UTEX LB 985</strain>
    </source>
</reference>
<dbReference type="CDD" id="cd14824">
    <property type="entry name" value="Longin"/>
    <property type="match status" value="1"/>
</dbReference>
<sequence length="215" mass="24793">MPKMTLIARISDGLPLAASMEDEKDHRELDKISGQAKKIVKQLTAASPSKLSIESGAFFFHYVHQSGVCYICLTDRGYPKRLAFNYLEELQHEFEHRHSGEFSTVTRPYAFIKFDTFIQKTKKLYIDTRTQRNLNKLNEDLQDVQKIMTQNIQDVLGRGERLDSVVAKSQGLRDASGKYAKDARHLNRLALLRKYGPLAVIALLLIACLWWRFFR</sequence>
<evidence type="ECO:0000259" key="15">
    <source>
        <dbReference type="PROSITE" id="PS50892"/>
    </source>
</evidence>
<dbReference type="InterPro" id="IPR042855">
    <property type="entry name" value="V_SNARE_CC"/>
</dbReference>
<evidence type="ECO:0000256" key="4">
    <source>
        <dbReference type="ARBA" id="ARBA00022448"/>
    </source>
</evidence>
<dbReference type="Pfam" id="PF13774">
    <property type="entry name" value="Longin"/>
    <property type="match status" value="1"/>
</dbReference>
<keyword evidence="6" id="KW-0256">Endoplasmic reticulum</keyword>
<dbReference type="Gene3D" id="3.30.450.50">
    <property type="entry name" value="Longin domain"/>
    <property type="match status" value="1"/>
</dbReference>
<evidence type="ECO:0000256" key="1">
    <source>
        <dbReference type="ARBA" id="ARBA00004163"/>
    </source>
</evidence>
<dbReference type="SUPFAM" id="SSF58038">
    <property type="entry name" value="SNARE fusion complex"/>
    <property type="match status" value="1"/>
</dbReference>
<evidence type="ECO:0000256" key="6">
    <source>
        <dbReference type="ARBA" id="ARBA00022824"/>
    </source>
</evidence>
<dbReference type="GO" id="GO:0005789">
    <property type="term" value="C:endoplasmic reticulum membrane"/>
    <property type="evidence" value="ECO:0007669"/>
    <property type="project" value="UniProtKB-SubCell"/>
</dbReference>
<evidence type="ECO:0000256" key="12">
    <source>
        <dbReference type="PROSITE-ProRule" id="PRU00290"/>
    </source>
</evidence>
<dbReference type="GO" id="GO:0005484">
    <property type="term" value="F:SNAP receptor activity"/>
    <property type="evidence" value="ECO:0007669"/>
    <property type="project" value="InterPro"/>
</dbReference>
<proteinExistence type="inferred from homology"/>
<evidence type="ECO:0000256" key="8">
    <source>
        <dbReference type="ARBA" id="ARBA00022989"/>
    </source>
</evidence>
<comment type="subcellular location">
    <subcellularLocation>
        <location evidence="1">Endoplasmic reticulum membrane</location>
        <topology evidence="1">Single-pass type IV membrane protein</topology>
    </subcellularLocation>
    <subcellularLocation>
        <location evidence="2">Golgi apparatus membrane</location>
    </subcellularLocation>
</comment>
<evidence type="ECO:0000259" key="14">
    <source>
        <dbReference type="PROSITE" id="PS50859"/>
    </source>
</evidence>
<evidence type="ECO:0000256" key="10">
    <source>
        <dbReference type="ARBA" id="ARBA00023054"/>
    </source>
</evidence>
<dbReference type="GO" id="GO:0015031">
    <property type="term" value="P:protein transport"/>
    <property type="evidence" value="ECO:0007669"/>
    <property type="project" value="UniProtKB-KW"/>
</dbReference>
<keyword evidence="7" id="KW-0653">Protein transport</keyword>
<evidence type="ECO:0000256" key="7">
    <source>
        <dbReference type="ARBA" id="ARBA00022927"/>
    </source>
</evidence>
<accession>A0A7S2MYB0</accession>
<dbReference type="PROSITE" id="PS50892">
    <property type="entry name" value="V_SNARE"/>
    <property type="match status" value="1"/>
</dbReference>
<feature type="transmembrane region" description="Helical" evidence="13">
    <location>
        <begin position="195"/>
        <end position="213"/>
    </location>
</feature>
<evidence type="ECO:0008006" key="17">
    <source>
        <dbReference type="Google" id="ProtNLM"/>
    </source>
</evidence>
<dbReference type="SMART" id="SM01270">
    <property type="entry name" value="Longin"/>
    <property type="match status" value="1"/>
</dbReference>
<evidence type="ECO:0000313" key="16">
    <source>
        <dbReference type="EMBL" id="CAD9509152.1"/>
    </source>
</evidence>
<dbReference type="PROSITE" id="PS50859">
    <property type="entry name" value="LONGIN"/>
    <property type="match status" value="1"/>
</dbReference>
<dbReference type="InterPro" id="IPR044565">
    <property type="entry name" value="Sec22"/>
</dbReference>
<keyword evidence="4" id="KW-0813">Transport</keyword>
<protein>
    <recommendedName>
        <fullName evidence="17">Longin domain-containing protein</fullName>
    </recommendedName>
</protein>
<keyword evidence="10 12" id="KW-0175">Coiled coil</keyword>
<feature type="domain" description="V-SNARE coiled-coil homology" evidence="15">
    <location>
        <begin position="133"/>
        <end position="193"/>
    </location>
</feature>
<keyword evidence="5 13" id="KW-0812">Transmembrane</keyword>
<dbReference type="InterPro" id="IPR010908">
    <property type="entry name" value="Longin_dom"/>
</dbReference>
<comment type="similarity">
    <text evidence="3">Belongs to the synaptobrevin family.</text>
</comment>
<dbReference type="GO" id="GO:0006890">
    <property type="term" value="P:retrograde vesicle-mediated transport, Golgi to endoplasmic reticulum"/>
    <property type="evidence" value="ECO:0007669"/>
    <property type="project" value="InterPro"/>
</dbReference>
<dbReference type="GO" id="GO:0006888">
    <property type="term" value="P:endoplasmic reticulum to Golgi vesicle-mediated transport"/>
    <property type="evidence" value="ECO:0007669"/>
    <property type="project" value="InterPro"/>
</dbReference>
<organism evidence="16">
    <name type="scientific">Haptolina brevifila</name>
    <dbReference type="NCBI Taxonomy" id="156173"/>
    <lineage>
        <taxon>Eukaryota</taxon>
        <taxon>Haptista</taxon>
        <taxon>Haptophyta</taxon>
        <taxon>Prymnesiophyceae</taxon>
        <taxon>Prymnesiales</taxon>
        <taxon>Prymnesiaceae</taxon>
        <taxon>Haptolina</taxon>
    </lineage>
</organism>
<dbReference type="EMBL" id="HBGU01057540">
    <property type="protein sequence ID" value="CAD9509152.1"/>
    <property type="molecule type" value="Transcribed_RNA"/>
</dbReference>
<name>A0A7S2MYB0_9EUKA</name>
<dbReference type="PANTHER" id="PTHR45837">
    <property type="entry name" value="VESICLE-TRAFFICKING PROTEIN SEC22B"/>
    <property type="match status" value="1"/>
</dbReference>
<dbReference type="AlphaFoldDB" id="A0A7S2MYB0"/>
<dbReference type="InterPro" id="IPR011012">
    <property type="entry name" value="Longin-like_dom_sf"/>
</dbReference>
<dbReference type="GO" id="GO:0000139">
    <property type="term" value="C:Golgi membrane"/>
    <property type="evidence" value="ECO:0007669"/>
    <property type="project" value="UniProtKB-SubCell"/>
</dbReference>
<keyword evidence="11 13" id="KW-0472">Membrane</keyword>
<dbReference type="CDD" id="cd15866">
    <property type="entry name" value="R-SNARE_SEC22"/>
    <property type="match status" value="1"/>
</dbReference>
<dbReference type="SUPFAM" id="SSF64356">
    <property type="entry name" value="SNARE-like"/>
    <property type="match status" value="1"/>
</dbReference>
<evidence type="ECO:0000256" key="9">
    <source>
        <dbReference type="ARBA" id="ARBA00023034"/>
    </source>
</evidence>
<evidence type="ECO:0000256" key="2">
    <source>
        <dbReference type="ARBA" id="ARBA00004394"/>
    </source>
</evidence>
<dbReference type="Pfam" id="PF00957">
    <property type="entry name" value="Synaptobrevin"/>
    <property type="match status" value="1"/>
</dbReference>
<evidence type="ECO:0000256" key="13">
    <source>
        <dbReference type="SAM" id="Phobius"/>
    </source>
</evidence>
<dbReference type="Gene3D" id="1.20.5.110">
    <property type="match status" value="1"/>
</dbReference>